<evidence type="ECO:0000313" key="2">
    <source>
        <dbReference type="Proteomes" id="UP000223709"/>
    </source>
</evidence>
<dbReference type="Proteomes" id="UP000223709">
    <property type="component" value="Chromosome"/>
</dbReference>
<dbReference type="AlphaFoldDB" id="A0A291T8J2"/>
<gene>
    <name evidence="1" type="ORF">CRH10_03215</name>
</gene>
<protein>
    <recommendedName>
        <fullName evidence="3">DUF1351 domain-containing protein</fullName>
    </recommendedName>
</protein>
<dbReference type="Pfam" id="PF07083">
    <property type="entry name" value="DUF1351"/>
    <property type="match status" value="1"/>
</dbReference>
<evidence type="ECO:0008006" key="3">
    <source>
        <dbReference type="Google" id="ProtNLM"/>
    </source>
</evidence>
<accession>A0A291T8J2</accession>
<proteinExistence type="predicted"/>
<dbReference type="InterPro" id="IPR009785">
    <property type="entry name" value="Prophage_Lj928_Orf309"/>
</dbReference>
<organism evidence="1 2">
    <name type="scientific">Faecalibacterium prausnitzii</name>
    <dbReference type="NCBI Taxonomy" id="853"/>
    <lineage>
        <taxon>Bacteria</taxon>
        <taxon>Bacillati</taxon>
        <taxon>Bacillota</taxon>
        <taxon>Clostridia</taxon>
        <taxon>Eubacteriales</taxon>
        <taxon>Oscillospiraceae</taxon>
        <taxon>Faecalibacterium</taxon>
    </lineage>
</organism>
<reference evidence="1 2" key="1">
    <citation type="submission" date="2017-10" db="EMBL/GenBank/DDBJ databases">
        <title>Complete Genome Sequence of Faecalibacterium prausnitzii isolated from the gut of healthy adult Indian.</title>
        <authorList>
            <person name="Bag S."/>
            <person name="Ghosh T.S."/>
            <person name="Das B."/>
        </authorList>
    </citation>
    <scope>NUCLEOTIDE SEQUENCE [LARGE SCALE GENOMIC DNA]</scope>
    <source>
        <strain evidence="1 2">Indica</strain>
    </source>
</reference>
<name>A0A291T8J2_9FIRM</name>
<dbReference type="RefSeq" id="WP_098922794.1">
    <property type="nucleotide sequence ID" value="NZ_CP023819.1"/>
</dbReference>
<sequence length="309" mass="35272">MTNELTVRVERPVIPAMNWNKDEVQKNLDELLASYTGRVYTPESIKDAKADRAAVNKWDKQLAAALTAAKRLYTDPLEDFQKSIREMQAQCKKISGAIDQQVKAVEQAQREEKASTLRLIYRDCIGELEPLISFDRLLVPQWLNKTFDIAQAEKELRKAVETRREELRLIRETCGEDAEPCITEYLRALSVNDALHEHSRREHARAAQAEAEAQRQAAERARAAAPVIIPPTEEERQLKEEAAQEARSNAFVTASGRLDCEVLQQFALPGTGLAPVRKRYRFWVDFTLEDIEWFKAEAKKRGFAYGSVK</sequence>
<dbReference type="EMBL" id="CP023819">
    <property type="protein sequence ID" value="ATL89390.1"/>
    <property type="molecule type" value="Genomic_DNA"/>
</dbReference>
<evidence type="ECO:0000313" key="1">
    <source>
        <dbReference type="EMBL" id="ATL89390.1"/>
    </source>
</evidence>